<evidence type="ECO:0000313" key="2">
    <source>
        <dbReference type="EMBL" id="KAL2343113.1"/>
    </source>
</evidence>
<protein>
    <submittedName>
        <fullName evidence="2">Uncharacterized protein</fullName>
    </submittedName>
</protein>
<sequence length="107" mass="11901">MGNLIQNVLSRYNAQKLGKPDLTFSAGQLIVKDPYPGYRCNGFLLPMGVMTYETLENCGCGKDKIHQLALIGIAEEQLQLAPKTEKKQKGGKEGKKKVQVKDRYLDS</sequence>
<reference evidence="2 3" key="1">
    <citation type="submission" date="2024-08" db="EMBL/GenBank/DDBJ databases">
        <title>Insights into the chromosomal genome structure of Flemingia macrophylla.</title>
        <authorList>
            <person name="Ding Y."/>
            <person name="Zhao Y."/>
            <person name="Bi W."/>
            <person name="Wu M."/>
            <person name="Zhao G."/>
            <person name="Gong Y."/>
            <person name="Li W."/>
            <person name="Zhang P."/>
        </authorList>
    </citation>
    <scope>NUCLEOTIDE SEQUENCE [LARGE SCALE GENOMIC DNA]</scope>
    <source>
        <strain evidence="2">DYQJB</strain>
        <tissue evidence="2">Leaf</tissue>
    </source>
</reference>
<evidence type="ECO:0000256" key="1">
    <source>
        <dbReference type="SAM" id="MobiDB-lite"/>
    </source>
</evidence>
<evidence type="ECO:0000313" key="3">
    <source>
        <dbReference type="Proteomes" id="UP001603857"/>
    </source>
</evidence>
<dbReference type="EMBL" id="JBGMDY010000002">
    <property type="protein sequence ID" value="KAL2343113.1"/>
    <property type="molecule type" value="Genomic_DNA"/>
</dbReference>
<comment type="caution">
    <text evidence="2">The sequence shown here is derived from an EMBL/GenBank/DDBJ whole genome shotgun (WGS) entry which is preliminary data.</text>
</comment>
<dbReference type="Proteomes" id="UP001603857">
    <property type="component" value="Unassembled WGS sequence"/>
</dbReference>
<feature type="region of interest" description="Disordered" evidence="1">
    <location>
        <begin position="82"/>
        <end position="107"/>
    </location>
</feature>
<proteinExistence type="predicted"/>
<name>A0ABD1N6A6_9FABA</name>
<gene>
    <name evidence="2" type="ORF">Fmac_004398</name>
</gene>
<feature type="compositionally biased region" description="Basic and acidic residues" evidence="1">
    <location>
        <begin position="83"/>
        <end position="93"/>
    </location>
</feature>
<keyword evidence="3" id="KW-1185">Reference proteome</keyword>
<dbReference type="AlphaFoldDB" id="A0ABD1N6A6"/>
<organism evidence="2 3">
    <name type="scientific">Flemingia macrophylla</name>
    <dbReference type="NCBI Taxonomy" id="520843"/>
    <lineage>
        <taxon>Eukaryota</taxon>
        <taxon>Viridiplantae</taxon>
        <taxon>Streptophyta</taxon>
        <taxon>Embryophyta</taxon>
        <taxon>Tracheophyta</taxon>
        <taxon>Spermatophyta</taxon>
        <taxon>Magnoliopsida</taxon>
        <taxon>eudicotyledons</taxon>
        <taxon>Gunneridae</taxon>
        <taxon>Pentapetalae</taxon>
        <taxon>rosids</taxon>
        <taxon>fabids</taxon>
        <taxon>Fabales</taxon>
        <taxon>Fabaceae</taxon>
        <taxon>Papilionoideae</taxon>
        <taxon>50 kb inversion clade</taxon>
        <taxon>NPAAA clade</taxon>
        <taxon>indigoferoid/millettioid clade</taxon>
        <taxon>Phaseoleae</taxon>
        <taxon>Flemingia</taxon>
    </lineage>
</organism>
<accession>A0ABD1N6A6</accession>